<keyword evidence="2" id="KW-0472">Membrane</keyword>
<keyword evidence="2" id="KW-1133">Transmembrane helix</keyword>
<feature type="signal peptide" evidence="3">
    <location>
        <begin position="1"/>
        <end position="18"/>
    </location>
</feature>
<comment type="caution">
    <text evidence="4">The sequence shown here is derived from an EMBL/GenBank/DDBJ whole genome shotgun (WGS) entry which is preliminary data.</text>
</comment>
<dbReference type="AlphaFoldDB" id="A0A409VSF2"/>
<keyword evidence="2" id="KW-0812">Transmembrane</keyword>
<evidence type="ECO:0000256" key="2">
    <source>
        <dbReference type="SAM" id="Phobius"/>
    </source>
</evidence>
<dbReference type="InParanoid" id="A0A409VSF2"/>
<protein>
    <submittedName>
        <fullName evidence="4">Uncharacterized protein</fullName>
    </submittedName>
</protein>
<evidence type="ECO:0000313" key="5">
    <source>
        <dbReference type="Proteomes" id="UP000284706"/>
    </source>
</evidence>
<organism evidence="4 5">
    <name type="scientific">Gymnopilus dilepis</name>
    <dbReference type="NCBI Taxonomy" id="231916"/>
    <lineage>
        <taxon>Eukaryota</taxon>
        <taxon>Fungi</taxon>
        <taxon>Dikarya</taxon>
        <taxon>Basidiomycota</taxon>
        <taxon>Agaricomycotina</taxon>
        <taxon>Agaricomycetes</taxon>
        <taxon>Agaricomycetidae</taxon>
        <taxon>Agaricales</taxon>
        <taxon>Agaricineae</taxon>
        <taxon>Hymenogastraceae</taxon>
        <taxon>Gymnopilus</taxon>
    </lineage>
</organism>
<dbReference type="OrthoDB" id="2796893at2759"/>
<evidence type="ECO:0000256" key="3">
    <source>
        <dbReference type="SAM" id="SignalP"/>
    </source>
</evidence>
<accession>A0A409VSF2</accession>
<feature type="compositionally biased region" description="Polar residues" evidence="1">
    <location>
        <begin position="412"/>
        <end position="440"/>
    </location>
</feature>
<keyword evidence="5" id="KW-1185">Reference proteome</keyword>
<feature type="compositionally biased region" description="Low complexity" evidence="1">
    <location>
        <begin position="388"/>
        <end position="399"/>
    </location>
</feature>
<evidence type="ECO:0000256" key="1">
    <source>
        <dbReference type="SAM" id="MobiDB-lite"/>
    </source>
</evidence>
<evidence type="ECO:0000313" key="4">
    <source>
        <dbReference type="EMBL" id="PPQ69201.1"/>
    </source>
</evidence>
<feature type="chain" id="PRO_5018977723" evidence="3">
    <location>
        <begin position="19"/>
        <end position="486"/>
    </location>
</feature>
<feature type="compositionally biased region" description="Pro residues" evidence="1">
    <location>
        <begin position="354"/>
        <end position="363"/>
    </location>
</feature>
<dbReference type="EMBL" id="NHYE01005578">
    <property type="protein sequence ID" value="PPQ69201.1"/>
    <property type="molecule type" value="Genomic_DNA"/>
</dbReference>
<feature type="compositionally biased region" description="Pro residues" evidence="1">
    <location>
        <begin position="313"/>
        <end position="324"/>
    </location>
</feature>
<keyword evidence="3" id="KW-0732">Signal</keyword>
<dbReference type="STRING" id="231916.A0A409VSF2"/>
<feature type="transmembrane region" description="Helical" evidence="2">
    <location>
        <begin position="209"/>
        <end position="234"/>
    </location>
</feature>
<sequence>MSAVIFSTLVGSTLLANAALLQPRTITSQAVCQSGFEWMDNAEHTSPCMVAAELNGICNNNQWTVPALNSSLNYNNPDTSAGTVSLCTCSWASYNLISACTACQGFPEKIPSWTVYSSQCGSDKTPSTYFPPSINIPEGTTIPFWAGEDPTSQWTNQIFNAAQAQAIANQSQSAKPVLFHVGSDSLILDLGHADLSNPAPPSHKKSTNVGAIVGGVIGGLAVIAIASAIAFYILRKHRNSGAGAPVSLIEKPHHMRSISDVTTTSGMQGYTTLSSTPMNPPTSPTILTHQSSIRSVPYFSSVVASTVPQGTSSPPPVPTSSPPPRNREDVIEPFTLPPSNVSDRKQANGAFPVYDPPTAPPPAAIRNMEINRPATPTQRARYNPPTYSESTTGGPSNSSSPPPTRALHRGKQGSTDTLPSVTSHGQRQTPAHSPNSSASGMGNIVGQMGIANSGTSTPPTHGRQVSGSRDEKRQPTEDSFSARDLA</sequence>
<feature type="compositionally biased region" description="Polar residues" evidence="1">
    <location>
        <begin position="450"/>
        <end position="467"/>
    </location>
</feature>
<gene>
    <name evidence="4" type="ORF">CVT26_003641</name>
</gene>
<dbReference type="Proteomes" id="UP000284706">
    <property type="component" value="Unassembled WGS sequence"/>
</dbReference>
<reference evidence="4 5" key="1">
    <citation type="journal article" date="2018" name="Evol. Lett.">
        <title>Horizontal gene cluster transfer increased hallucinogenic mushroom diversity.</title>
        <authorList>
            <person name="Reynolds H.T."/>
            <person name="Vijayakumar V."/>
            <person name="Gluck-Thaler E."/>
            <person name="Korotkin H.B."/>
            <person name="Matheny P.B."/>
            <person name="Slot J.C."/>
        </authorList>
    </citation>
    <scope>NUCLEOTIDE SEQUENCE [LARGE SCALE GENOMIC DNA]</scope>
    <source>
        <strain evidence="4 5">SRW20</strain>
    </source>
</reference>
<name>A0A409VSF2_9AGAR</name>
<feature type="region of interest" description="Disordered" evidence="1">
    <location>
        <begin position="305"/>
        <end position="486"/>
    </location>
</feature>
<proteinExistence type="predicted"/>